<organism evidence="2 3">
    <name type="scientific">Eruca vesicaria subsp. sativa</name>
    <name type="common">Garden rocket</name>
    <name type="synonym">Eruca sativa</name>
    <dbReference type="NCBI Taxonomy" id="29727"/>
    <lineage>
        <taxon>Eukaryota</taxon>
        <taxon>Viridiplantae</taxon>
        <taxon>Streptophyta</taxon>
        <taxon>Embryophyta</taxon>
        <taxon>Tracheophyta</taxon>
        <taxon>Spermatophyta</taxon>
        <taxon>Magnoliopsida</taxon>
        <taxon>eudicotyledons</taxon>
        <taxon>Gunneridae</taxon>
        <taxon>Pentapetalae</taxon>
        <taxon>rosids</taxon>
        <taxon>malvids</taxon>
        <taxon>Brassicales</taxon>
        <taxon>Brassicaceae</taxon>
        <taxon>Brassiceae</taxon>
        <taxon>Eruca</taxon>
    </lineage>
</organism>
<dbReference type="InterPro" id="IPR056717">
    <property type="entry name" value="DUF7815"/>
</dbReference>
<comment type="caution">
    <text evidence="2">The sequence shown here is derived from an EMBL/GenBank/DDBJ whole genome shotgun (WGS) entry which is preliminary data.</text>
</comment>
<dbReference type="EMBL" id="CAKOAT010224043">
    <property type="protein sequence ID" value="CAH8356910.1"/>
    <property type="molecule type" value="Genomic_DNA"/>
</dbReference>
<evidence type="ECO:0000259" key="1">
    <source>
        <dbReference type="Pfam" id="PF25122"/>
    </source>
</evidence>
<gene>
    <name evidence="2" type="ORF">ERUC_LOCUS22665</name>
</gene>
<accession>A0ABC8KEF8</accession>
<reference evidence="2 3" key="1">
    <citation type="submission" date="2022-03" db="EMBL/GenBank/DDBJ databases">
        <authorList>
            <person name="Macdonald S."/>
            <person name="Ahmed S."/>
            <person name="Newling K."/>
        </authorList>
    </citation>
    <scope>NUCLEOTIDE SEQUENCE [LARGE SCALE GENOMIC DNA]</scope>
</reference>
<keyword evidence="3" id="KW-1185">Reference proteome</keyword>
<dbReference type="Pfam" id="PF25122">
    <property type="entry name" value="DUF7815"/>
    <property type="match status" value="1"/>
</dbReference>
<protein>
    <recommendedName>
        <fullName evidence="1">DUF7815 domain-containing protein</fullName>
    </recommendedName>
</protein>
<dbReference type="AlphaFoldDB" id="A0ABC8KEF8"/>
<name>A0ABC8KEF8_ERUVS</name>
<evidence type="ECO:0000313" key="3">
    <source>
        <dbReference type="Proteomes" id="UP001642260"/>
    </source>
</evidence>
<sequence>MLCLSNSDSSNSTSCLKQSASWFCSCLISLIQMPSTSSSMLCLHQRGSSLLEITISSSHLKSIHRVSRLPSLRADGIVAVAFNIHFNTSGQSRLDGLGVNLSQLNYASALYLRCQNCRGKLLRGIESSAFSGASSNG</sequence>
<feature type="domain" description="DUF7815" evidence="1">
    <location>
        <begin position="111"/>
        <end position="127"/>
    </location>
</feature>
<evidence type="ECO:0000313" key="2">
    <source>
        <dbReference type="EMBL" id="CAH8356910.1"/>
    </source>
</evidence>
<dbReference type="Proteomes" id="UP001642260">
    <property type="component" value="Unassembled WGS sequence"/>
</dbReference>
<proteinExistence type="predicted"/>